<evidence type="ECO:0000256" key="4">
    <source>
        <dbReference type="ARBA" id="ARBA00023136"/>
    </source>
</evidence>
<comment type="caution">
    <text evidence="6">The sequence shown here is derived from an EMBL/GenBank/DDBJ whole genome shotgun (WGS) entry which is preliminary data.</text>
</comment>
<organism evidence="6 7">
    <name type="scientific">Actinomadura keratinilytica</name>
    <dbReference type="NCBI Taxonomy" id="547461"/>
    <lineage>
        <taxon>Bacteria</taxon>
        <taxon>Bacillati</taxon>
        <taxon>Actinomycetota</taxon>
        <taxon>Actinomycetes</taxon>
        <taxon>Streptosporangiales</taxon>
        <taxon>Thermomonosporaceae</taxon>
        <taxon>Actinomadura</taxon>
    </lineage>
</organism>
<name>A0ABP6UJP2_9ACTN</name>
<dbReference type="RefSeq" id="WP_345025290.1">
    <property type="nucleotide sequence ID" value="NZ_BAABDO010000180.1"/>
</dbReference>
<evidence type="ECO:0000256" key="3">
    <source>
        <dbReference type="ARBA" id="ARBA00022989"/>
    </source>
</evidence>
<dbReference type="Proteomes" id="UP001500266">
    <property type="component" value="Unassembled WGS sequence"/>
</dbReference>
<dbReference type="Pfam" id="PF07681">
    <property type="entry name" value="DoxX"/>
    <property type="match status" value="1"/>
</dbReference>
<proteinExistence type="predicted"/>
<evidence type="ECO:0000313" key="6">
    <source>
        <dbReference type="EMBL" id="GAA3507917.1"/>
    </source>
</evidence>
<comment type="subcellular location">
    <subcellularLocation>
        <location evidence="1">Membrane</location>
        <topology evidence="1">Multi-pass membrane protein</topology>
    </subcellularLocation>
</comment>
<keyword evidence="7" id="KW-1185">Reference proteome</keyword>
<reference evidence="7" key="1">
    <citation type="journal article" date="2019" name="Int. J. Syst. Evol. Microbiol.">
        <title>The Global Catalogue of Microorganisms (GCM) 10K type strain sequencing project: providing services to taxonomists for standard genome sequencing and annotation.</title>
        <authorList>
            <consortium name="The Broad Institute Genomics Platform"/>
            <consortium name="The Broad Institute Genome Sequencing Center for Infectious Disease"/>
            <person name="Wu L."/>
            <person name="Ma J."/>
        </authorList>
    </citation>
    <scope>NUCLEOTIDE SEQUENCE [LARGE SCALE GENOMIC DNA]</scope>
    <source>
        <strain evidence="7">JCM 17316</strain>
    </source>
</reference>
<protein>
    <recommendedName>
        <fullName evidence="8">DoxX family protein</fullName>
    </recommendedName>
</protein>
<gene>
    <name evidence="6" type="ORF">GCM10022416_61330</name>
</gene>
<evidence type="ECO:0000256" key="2">
    <source>
        <dbReference type="ARBA" id="ARBA00022692"/>
    </source>
</evidence>
<evidence type="ECO:0008006" key="8">
    <source>
        <dbReference type="Google" id="ProtNLM"/>
    </source>
</evidence>
<sequence length="197" mass="22249">MRPITTLARPFVAAPYIIIGLETLRDPGPRAEQVAPTVKPIADRFDWLPTKDPEALVRFQGALSLGTGALLLTGRFRRLTTFLLAAQLVPSLLTEHRYWTEDDPERRASERSHLLKNAGLFGALLMVATEPRRGPRAAQLRRQAHEARIQAAAEAKALRKQTAAEIRNARREAARRVRQARRRRTRPARRAAFALKR</sequence>
<evidence type="ECO:0000313" key="7">
    <source>
        <dbReference type="Proteomes" id="UP001500266"/>
    </source>
</evidence>
<evidence type="ECO:0000256" key="1">
    <source>
        <dbReference type="ARBA" id="ARBA00004141"/>
    </source>
</evidence>
<keyword evidence="2" id="KW-0812">Transmembrane</keyword>
<dbReference type="InterPro" id="IPR032808">
    <property type="entry name" value="DoxX"/>
</dbReference>
<keyword evidence="4" id="KW-0472">Membrane</keyword>
<accession>A0ABP6UJP2</accession>
<feature type="region of interest" description="Disordered" evidence="5">
    <location>
        <begin position="176"/>
        <end position="197"/>
    </location>
</feature>
<evidence type="ECO:0000256" key="5">
    <source>
        <dbReference type="SAM" id="MobiDB-lite"/>
    </source>
</evidence>
<dbReference type="EMBL" id="BAABDO010000180">
    <property type="protein sequence ID" value="GAA3507917.1"/>
    <property type="molecule type" value="Genomic_DNA"/>
</dbReference>
<keyword evidence="3" id="KW-1133">Transmembrane helix</keyword>